<feature type="transmembrane region" description="Helical" evidence="1">
    <location>
        <begin position="25"/>
        <end position="42"/>
    </location>
</feature>
<evidence type="ECO:0008006" key="5">
    <source>
        <dbReference type="Google" id="ProtNLM"/>
    </source>
</evidence>
<keyword evidence="2" id="KW-0732">Signal</keyword>
<evidence type="ECO:0000313" key="3">
    <source>
        <dbReference type="EnsemblMetazoa" id="GBRI040715-PA"/>
    </source>
</evidence>
<keyword evidence="4" id="KW-1185">Reference proteome</keyword>
<feature type="chain" id="PRO_5008400939" description="Transmembrane protein" evidence="2">
    <location>
        <begin position="18"/>
        <end position="131"/>
    </location>
</feature>
<evidence type="ECO:0000256" key="2">
    <source>
        <dbReference type="SAM" id="SignalP"/>
    </source>
</evidence>
<proteinExistence type="predicted"/>
<name>A0A1A9X1H8_9MUSC</name>
<dbReference type="AlphaFoldDB" id="A0A1A9X1H8"/>
<sequence>MYLHQLLLLMLIPVSYDFVQLQHEYLVTPCILIIYTFLLCYVRNLKIGLSHDEVPILTTALHGGRWLMPITLHQLIYEPHTWELTAKRLQIVYDEMEKMKVLIDDLDNLDKENKHENVAKDEMLTLDLTIS</sequence>
<keyword evidence="1" id="KW-0812">Transmembrane</keyword>
<reference evidence="3" key="2">
    <citation type="submission" date="2020-05" db="UniProtKB">
        <authorList>
            <consortium name="EnsemblMetazoa"/>
        </authorList>
    </citation>
    <scope>IDENTIFICATION</scope>
    <source>
        <strain evidence="3">IAEA</strain>
    </source>
</reference>
<protein>
    <recommendedName>
        <fullName evidence="5">Transmembrane protein</fullName>
    </recommendedName>
</protein>
<keyword evidence="1" id="KW-0472">Membrane</keyword>
<reference evidence="4" key="1">
    <citation type="submission" date="2014-03" db="EMBL/GenBank/DDBJ databases">
        <authorList>
            <person name="Aksoy S."/>
            <person name="Warren W."/>
            <person name="Wilson R.K."/>
        </authorList>
    </citation>
    <scope>NUCLEOTIDE SEQUENCE [LARGE SCALE GENOMIC DNA]</scope>
    <source>
        <strain evidence="4">IAEA</strain>
    </source>
</reference>
<organism evidence="3 4">
    <name type="scientific">Glossina brevipalpis</name>
    <dbReference type="NCBI Taxonomy" id="37001"/>
    <lineage>
        <taxon>Eukaryota</taxon>
        <taxon>Metazoa</taxon>
        <taxon>Ecdysozoa</taxon>
        <taxon>Arthropoda</taxon>
        <taxon>Hexapoda</taxon>
        <taxon>Insecta</taxon>
        <taxon>Pterygota</taxon>
        <taxon>Neoptera</taxon>
        <taxon>Endopterygota</taxon>
        <taxon>Diptera</taxon>
        <taxon>Brachycera</taxon>
        <taxon>Muscomorpha</taxon>
        <taxon>Hippoboscoidea</taxon>
        <taxon>Glossinidae</taxon>
        <taxon>Glossina</taxon>
    </lineage>
</organism>
<evidence type="ECO:0000256" key="1">
    <source>
        <dbReference type="SAM" id="Phobius"/>
    </source>
</evidence>
<dbReference type="VEuPathDB" id="VectorBase:GBRI040715"/>
<dbReference type="Proteomes" id="UP000091820">
    <property type="component" value="Unassembled WGS sequence"/>
</dbReference>
<feature type="signal peptide" evidence="2">
    <location>
        <begin position="1"/>
        <end position="17"/>
    </location>
</feature>
<dbReference type="EnsemblMetazoa" id="GBRI040715-RA">
    <property type="protein sequence ID" value="GBRI040715-PA"/>
    <property type="gene ID" value="GBRI040715"/>
</dbReference>
<keyword evidence="1" id="KW-1133">Transmembrane helix</keyword>
<evidence type="ECO:0000313" key="4">
    <source>
        <dbReference type="Proteomes" id="UP000091820"/>
    </source>
</evidence>
<accession>A0A1A9X1H8</accession>